<evidence type="ECO:0000313" key="4">
    <source>
        <dbReference type="EMBL" id="BCD97501.1"/>
    </source>
</evidence>
<dbReference type="EMBL" id="AP023086">
    <property type="protein sequence ID" value="BCD97501.1"/>
    <property type="molecule type" value="Genomic_DNA"/>
</dbReference>
<keyword evidence="2 3" id="KW-0732">Signal</keyword>
<dbReference type="SUPFAM" id="SSF111384">
    <property type="entry name" value="OmpH-like"/>
    <property type="match status" value="1"/>
</dbReference>
<dbReference type="Pfam" id="PF03938">
    <property type="entry name" value="OmpH"/>
    <property type="match status" value="1"/>
</dbReference>
<dbReference type="PANTHER" id="PTHR35089:SF1">
    <property type="entry name" value="CHAPERONE PROTEIN SKP"/>
    <property type="match status" value="1"/>
</dbReference>
<keyword evidence="5" id="KW-1185">Reference proteome</keyword>
<dbReference type="RefSeq" id="WP_236986968.1">
    <property type="nucleotide sequence ID" value="NZ_AP023086.1"/>
</dbReference>
<reference evidence="4 5" key="1">
    <citation type="journal article" date="2022" name="IScience">
        <title>An ultrasensitive nanofiber-based assay for enzymatic hydrolysis and deep-sea microbial degradation of cellulose.</title>
        <authorList>
            <person name="Tsudome M."/>
            <person name="Tachioka M."/>
            <person name="Miyazaki M."/>
            <person name="Uchimura K."/>
            <person name="Tsuda M."/>
            <person name="Takaki Y."/>
            <person name="Deguchi S."/>
        </authorList>
    </citation>
    <scope>NUCLEOTIDE SEQUENCE [LARGE SCALE GENOMIC DNA]</scope>
    <source>
        <strain evidence="4 5">GE09</strain>
    </source>
</reference>
<dbReference type="InterPro" id="IPR005632">
    <property type="entry name" value="Chaperone_Skp"/>
</dbReference>
<dbReference type="GO" id="GO:0051082">
    <property type="term" value="F:unfolded protein binding"/>
    <property type="evidence" value="ECO:0007669"/>
    <property type="project" value="InterPro"/>
</dbReference>
<proteinExistence type="inferred from homology"/>
<dbReference type="Gene3D" id="3.30.910.20">
    <property type="entry name" value="Skp domain"/>
    <property type="match status" value="1"/>
</dbReference>
<feature type="chain" id="PRO_5042940078" evidence="3">
    <location>
        <begin position="22"/>
        <end position="168"/>
    </location>
</feature>
<feature type="signal peptide" evidence="3">
    <location>
        <begin position="1"/>
        <end position="21"/>
    </location>
</feature>
<dbReference type="GO" id="GO:0005829">
    <property type="term" value="C:cytosol"/>
    <property type="evidence" value="ECO:0007669"/>
    <property type="project" value="TreeGrafter"/>
</dbReference>
<evidence type="ECO:0000256" key="3">
    <source>
        <dbReference type="SAM" id="SignalP"/>
    </source>
</evidence>
<dbReference type="AlphaFoldDB" id="A0AAN2BK04"/>
<organism evidence="4 5">
    <name type="scientific">Marinagarivorans cellulosilyticus</name>
    <dbReference type="NCBI Taxonomy" id="2721545"/>
    <lineage>
        <taxon>Bacteria</taxon>
        <taxon>Pseudomonadati</taxon>
        <taxon>Pseudomonadota</taxon>
        <taxon>Gammaproteobacteria</taxon>
        <taxon>Cellvibrionales</taxon>
        <taxon>Cellvibrionaceae</taxon>
        <taxon>Marinagarivorans</taxon>
    </lineage>
</organism>
<dbReference type="GO" id="GO:0050821">
    <property type="term" value="P:protein stabilization"/>
    <property type="evidence" value="ECO:0007669"/>
    <property type="project" value="TreeGrafter"/>
</dbReference>
<dbReference type="SMART" id="SM00935">
    <property type="entry name" value="OmpH"/>
    <property type="match status" value="1"/>
</dbReference>
<name>A0AAN2BK04_9GAMM</name>
<evidence type="ECO:0000256" key="2">
    <source>
        <dbReference type="ARBA" id="ARBA00022729"/>
    </source>
</evidence>
<dbReference type="InterPro" id="IPR024930">
    <property type="entry name" value="Skp_dom_sf"/>
</dbReference>
<comment type="similarity">
    <text evidence="1">Belongs to the Skp family.</text>
</comment>
<accession>A0AAN2BK04</accession>
<evidence type="ECO:0000313" key="5">
    <source>
        <dbReference type="Proteomes" id="UP001320119"/>
    </source>
</evidence>
<dbReference type="Proteomes" id="UP001320119">
    <property type="component" value="Chromosome"/>
</dbReference>
<gene>
    <name evidence="4" type="ORF">MARGE09_P1702</name>
</gene>
<dbReference type="PANTHER" id="PTHR35089">
    <property type="entry name" value="CHAPERONE PROTEIN SKP"/>
    <property type="match status" value="1"/>
</dbReference>
<dbReference type="KEGG" id="marq:MARGE09_P1702"/>
<protein>
    <submittedName>
        <fullName evidence="4">Outer membrane protein</fullName>
    </submittedName>
</protein>
<evidence type="ECO:0000256" key="1">
    <source>
        <dbReference type="ARBA" id="ARBA00009091"/>
    </source>
</evidence>
<sequence>MKLKTLLAAAFLMLAAPLAFAGKTVIFNPQAAILGTEAAKARDAELKADKDFAALVAKIENLRAEMMSLQKDAEKNGMTWSADQQAEHKKKMTYLSEDFQLAQKKAQAEQNAAVMKLMQEAEAKLEPILKAYMEEKDIDLILHAQAAVIAKPVADITMDITDRLNKAK</sequence>